<dbReference type="InterPro" id="IPR042281">
    <property type="entry name" value="GpdQ_beta-strand"/>
</dbReference>
<gene>
    <name evidence="1" type="ORF">HNR60_001610</name>
</gene>
<dbReference type="Proteomes" id="UP000542353">
    <property type="component" value="Unassembled WGS sequence"/>
</dbReference>
<dbReference type="AlphaFoldDB" id="A0A7W7Z2P4"/>
<evidence type="ECO:0008006" key="3">
    <source>
        <dbReference type="Google" id="ProtNLM"/>
    </source>
</evidence>
<dbReference type="InterPro" id="IPR029052">
    <property type="entry name" value="Metallo-depent_PP-like"/>
</dbReference>
<accession>A0A7W7Z2P4</accession>
<dbReference type="SUPFAM" id="SSF56300">
    <property type="entry name" value="Metallo-dependent phosphatases"/>
    <property type="match status" value="1"/>
</dbReference>
<dbReference type="PANTHER" id="PTHR37844">
    <property type="entry name" value="SER/THR PROTEIN PHOSPHATASE SUPERFAMILY (AFU_ORTHOLOGUE AFUA_1G14840)"/>
    <property type="match status" value="1"/>
</dbReference>
<name>A0A7W7Z2P4_9BRAD</name>
<keyword evidence="2" id="KW-1185">Reference proteome</keyword>
<dbReference type="EMBL" id="JACHIH010000007">
    <property type="protein sequence ID" value="MBB5046861.1"/>
    <property type="molecule type" value="Genomic_DNA"/>
</dbReference>
<dbReference type="RefSeq" id="WP_184256168.1">
    <property type="nucleotide sequence ID" value="NZ_JACHIH010000007.1"/>
</dbReference>
<sequence>MIYVPGNHDFYSDGNPKAPVGAKTTFERERELARAAAHAYDVDLLDDECVVVDDVRIIGATLWTDFSQRPASMPFADAVRDAAGRGGMNDYRMIKTGRGRSRDMLLPRQTIEAHRASVAFIESVLATGHDGPTVVATHHVPVPNDREPQNLDWCYYNDLSHLLDGDQAPALWCHGHIHRNVDRVVGTTRILANPRGYPIRDIRNSPRENPDFDERLVVEVEHDYTHRLGL</sequence>
<proteinExistence type="predicted"/>
<reference evidence="1 2" key="1">
    <citation type="submission" date="2020-08" db="EMBL/GenBank/DDBJ databases">
        <title>Genomic Encyclopedia of Type Strains, Phase IV (KMG-IV): sequencing the most valuable type-strain genomes for metagenomic binning, comparative biology and taxonomic classification.</title>
        <authorList>
            <person name="Goeker M."/>
        </authorList>
    </citation>
    <scope>NUCLEOTIDE SEQUENCE [LARGE SCALE GENOMIC DNA]</scope>
    <source>
        <strain evidence="1 2">DSM 12706</strain>
    </source>
</reference>
<organism evidence="1 2">
    <name type="scientific">Rhodopseudomonas rhenobacensis</name>
    <dbReference type="NCBI Taxonomy" id="87461"/>
    <lineage>
        <taxon>Bacteria</taxon>
        <taxon>Pseudomonadati</taxon>
        <taxon>Pseudomonadota</taxon>
        <taxon>Alphaproteobacteria</taxon>
        <taxon>Hyphomicrobiales</taxon>
        <taxon>Nitrobacteraceae</taxon>
        <taxon>Rhodopseudomonas</taxon>
    </lineage>
</organism>
<comment type="caution">
    <text evidence="1">The sequence shown here is derived from an EMBL/GenBank/DDBJ whole genome shotgun (WGS) entry which is preliminary data.</text>
</comment>
<dbReference type="PANTHER" id="PTHR37844:SF2">
    <property type="entry name" value="SER_THR PROTEIN PHOSPHATASE SUPERFAMILY (AFU_ORTHOLOGUE AFUA_1G14840)"/>
    <property type="match status" value="1"/>
</dbReference>
<evidence type="ECO:0000313" key="2">
    <source>
        <dbReference type="Proteomes" id="UP000542353"/>
    </source>
</evidence>
<dbReference type="Gene3D" id="3.30.750.180">
    <property type="entry name" value="GpdQ, beta-strand dimerisation domain"/>
    <property type="match status" value="1"/>
</dbReference>
<evidence type="ECO:0000313" key="1">
    <source>
        <dbReference type="EMBL" id="MBB5046861.1"/>
    </source>
</evidence>
<protein>
    <recommendedName>
        <fullName evidence="3">Calcineurin-like phosphoesterase domain-containing protein</fullName>
    </recommendedName>
</protein>